<dbReference type="PANTHER" id="PTHR34387:SF2">
    <property type="entry name" value="SLR1258 PROTEIN"/>
    <property type="match status" value="1"/>
</dbReference>
<feature type="signal peptide" evidence="1">
    <location>
        <begin position="1"/>
        <end position="19"/>
    </location>
</feature>
<reference evidence="2 3" key="1">
    <citation type="submission" date="2023-11" db="EMBL/GenBank/DDBJ databases">
        <title>Arctic aerobic anoxygenic photoheterotroph Sediminicoccus rosea KRV36 adapts its photosynthesis to long days of polar summer.</title>
        <authorList>
            <person name="Tomasch J."/>
            <person name="Kopejtka K."/>
            <person name="Bily T."/>
            <person name="Gardiner A.T."/>
            <person name="Gardian Z."/>
            <person name="Shivaramu S."/>
            <person name="Koblizek M."/>
            <person name="Engelhardt F."/>
            <person name="Kaftan D."/>
        </authorList>
    </citation>
    <scope>NUCLEOTIDE SEQUENCE [LARGE SCALE GENOMIC DNA]</scope>
    <source>
        <strain evidence="2 3">R-30</strain>
    </source>
</reference>
<dbReference type="InterPro" id="IPR007497">
    <property type="entry name" value="SIMPL/DUF541"/>
</dbReference>
<gene>
    <name evidence="2" type="ORF">R9Z33_11040</name>
</gene>
<evidence type="ECO:0000256" key="1">
    <source>
        <dbReference type="SAM" id="SignalP"/>
    </source>
</evidence>
<feature type="chain" id="PRO_5046488342" evidence="1">
    <location>
        <begin position="20"/>
        <end position="217"/>
    </location>
</feature>
<proteinExistence type="predicted"/>
<dbReference type="EMBL" id="CP137852">
    <property type="protein sequence ID" value="WPB87397.1"/>
    <property type="molecule type" value="Genomic_DNA"/>
</dbReference>
<dbReference type="Gene3D" id="3.30.70.2970">
    <property type="entry name" value="Protein of unknown function (DUF541), domain 2"/>
    <property type="match status" value="1"/>
</dbReference>
<dbReference type="InterPro" id="IPR052022">
    <property type="entry name" value="26kDa_periplasmic_antigen"/>
</dbReference>
<dbReference type="Proteomes" id="UP001305521">
    <property type="component" value="Chromosome"/>
</dbReference>
<protein>
    <submittedName>
        <fullName evidence="2">SIMPL domain-containing protein</fullName>
    </submittedName>
</protein>
<evidence type="ECO:0000313" key="3">
    <source>
        <dbReference type="Proteomes" id="UP001305521"/>
    </source>
</evidence>
<sequence>MIRRLLLLTALLAPLPAFAQSETRLRLSESGSVTVQPDEVTASLRIEVRAATAAEAQEQVNRAMAAALATARGAAGVRATTGHYAARADRDKQEFIAQQSLSLRGPEAVIGLVGRFQADGLLLDHVQWQLSEAAQRQGRDDATRAAIRAVQERGAAIARDLGLRVTALRDLYVESAPEARPMMAARAMAAAAPTPPSVTAEEITVTARVTADLLLRR</sequence>
<name>A0ABZ0PPL6_9PROT</name>
<dbReference type="PANTHER" id="PTHR34387">
    <property type="entry name" value="SLR1258 PROTEIN"/>
    <property type="match status" value="1"/>
</dbReference>
<dbReference type="Pfam" id="PF04402">
    <property type="entry name" value="SIMPL"/>
    <property type="match status" value="1"/>
</dbReference>
<dbReference type="RefSeq" id="WP_318651350.1">
    <property type="nucleotide sequence ID" value="NZ_CP137852.1"/>
</dbReference>
<accession>A0ABZ0PPL6</accession>
<dbReference type="Gene3D" id="3.30.110.170">
    <property type="entry name" value="Protein of unknown function (DUF541), domain 1"/>
    <property type="match status" value="1"/>
</dbReference>
<keyword evidence="3" id="KW-1185">Reference proteome</keyword>
<keyword evidence="1" id="KW-0732">Signal</keyword>
<evidence type="ECO:0000313" key="2">
    <source>
        <dbReference type="EMBL" id="WPB87397.1"/>
    </source>
</evidence>
<organism evidence="2 3">
    <name type="scientific">Sediminicoccus rosea</name>
    <dbReference type="NCBI Taxonomy" id="1225128"/>
    <lineage>
        <taxon>Bacteria</taxon>
        <taxon>Pseudomonadati</taxon>
        <taxon>Pseudomonadota</taxon>
        <taxon>Alphaproteobacteria</taxon>
        <taxon>Acetobacterales</taxon>
        <taxon>Roseomonadaceae</taxon>
        <taxon>Sediminicoccus</taxon>
    </lineage>
</organism>